<dbReference type="GO" id="GO:0004519">
    <property type="term" value="F:endonuclease activity"/>
    <property type="evidence" value="ECO:0007669"/>
    <property type="project" value="UniProtKB-KW"/>
</dbReference>
<keyword evidence="16" id="KW-0511">Multifunctional enzyme</keyword>
<evidence type="ECO:0000256" key="14">
    <source>
        <dbReference type="ARBA" id="ARBA00023113"/>
    </source>
</evidence>
<dbReference type="InterPro" id="IPR012337">
    <property type="entry name" value="RNaseH-like_sf"/>
</dbReference>
<dbReference type="Gene3D" id="3.30.420.10">
    <property type="entry name" value="Ribonuclease H-like superfamily/Ribonuclease H"/>
    <property type="match status" value="1"/>
</dbReference>
<name>A0A9W6YJ66_9STRA</name>
<dbReference type="Pfam" id="PF22936">
    <property type="entry name" value="Pol_BBD"/>
    <property type="match status" value="1"/>
</dbReference>
<keyword evidence="13" id="KW-0239">DNA-directed DNA polymerase</keyword>
<dbReference type="InterPro" id="IPR036397">
    <property type="entry name" value="RNaseH_sf"/>
</dbReference>
<dbReference type="GO" id="GO:0005524">
    <property type="term" value="F:ATP binding"/>
    <property type="evidence" value="ECO:0007669"/>
    <property type="project" value="UniProtKB-KW"/>
</dbReference>
<keyword evidence="15" id="KW-0233">DNA recombination</keyword>
<evidence type="ECO:0000256" key="13">
    <source>
        <dbReference type="ARBA" id="ARBA00022932"/>
    </source>
</evidence>
<evidence type="ECO:0000256" key="3">
    <source>
        <dbReference type="ARBA" id="ARBA00022670"/>
    </source>
</evidence>
<protein>
    <submittedName>
        <fullName evidence="19">Unnamed protein product</fullName>
    </submittedName>
</protein>
<evidence type="ECO:0000256" key="1">
    <source>
        <dbReference type="ARBA" id="ARBA00002180"/>
    </source>
</evidence>
<dbReference type="Proteomes" id="UP001165121">
    <property type="component" value="Unassembled WGS sequence"/>
</dbReference>
<evidence type="ECO:0000256" key="10">
    <source>
        <dbReference type="ARBA" id="ARBA00022842"/>
    </source>
</evidence>
<keyword evidence="8" id="KW-0378">Hydrolase</keyword>
<dbReference type="InterPro" id="IPR013103">
    <property type="entry name" value="RVT_2"/>
</dbReference>
<dbReference type="InterPro" id="IPR001584">
    <property type="entry name" value="Integrase_cat-core"/>
</dbReference>
<keyword evidence="4" id="KW-0540">Nuclease</keyword>
<evidence type="ECO:0000313" key="19">
    <source>
        <dbReference type="EMBL" id="GMG17195.1"/>
    </source>
</evidence>
<evidence type="ECO:0000256" key="11">
    <source>
        <dbReference type="ARBA" id="ARBA00022908"/>
    </source>
</evidence>
<dbReference type="AlphaFoldDB" id="A0A9W6YJ66"/>
<dbReference type="GO" id="GO:0003676">
    <property type="term" value="F:nucleic acid binding"/>
    <property type="evidence" value="ECO:0007669"/>
    <property type="project" value="InterPro"/>
</dbReference>
<keyword evidence="20" id="KW-1185">Reference proteome</keyword>
<dbReference type="InterPro" id="IPR054722">
    <property type="entry name" value="PolX-like_BBD"/>
</dbReference>
<keyword evidence="6" id="KW-0547">Nucleotide-binding</keyword>
<evidence type="ECO:0000256" key="4">
    <source>
        <dbReference type="ARBA" id="ARBA00022722"/>
    </source>
</evidence>
<dbReference type="Pfam" id="PF00665">
    <property type="entry name" value="rve"/>
    <property type="match status" value="1"/>
</dbReference>
<feature type="compositionally biased region" description="Basic and acidic residues" evidence="17">
    <location>
        <begin position="59"/>
        <end position="70"/>
    </location>
</feature>
<keyword evidence="5" id="KW-0479">Metal-binding</keyword>
<evidence type="ECO:0000259" key="18">
    <source>
        <dbReference type="PROSITE" id="PS50994"/>
    </source>
</evidence>
<dbReference type="InterPro" id="IPR057670">
    <property type="entry name" value="SH3_retrovirus"/>
</dbReference>
<keyword evidence="12" id="KW-0695">RNA-directed DNA polymerase</keyword>
<keyword evidence="11" id="KW-0229">DNA integration</keyword>
<feature type="region of interest" description="Disordered" evidence="17">
    <location>
        <begin position="49"/>
        <end position="70"/>
    </location>
</feature>
<dbReference type="InterPro" id="IPR039537">
    <property type="entry name" value="Retrotran_Ty1/copia-like"/>
</dbReference>
<dbReference type="GO" id="GO:0003964">
    <property type="term" value="F:RNA-directed DNA polymerase activity"/>
    <property type="evidence" value="ECO:0007669"/>
    <property type="project" value="UniProtKB-KW"/>
</dbReference>
<accession>A0A9W6YJ66</accession>
<keyword evidence="14" id="KW-0917">Virion maturation</keyword>
<comment type="function">
    <text evidence="1">The aspartyl protease (PR) mediates the proteolytic cleavages of the Gag and Gag-Pol polyproteins after assembly of the VLP.</text>
</comment>
<keyword evidence="13" id="KW-0808">Transferase</keyword>
<keyword evidence="13" id="KW-0548">Nucleotidyltransferase</keyword>
<evidence type="ECO:0000256" key="9">
    <source>
        <dbReference type="ARBA" id="ARBA00022840"/>
    </source>
</evidence>
<sequence>MVMSSSYTDTVKLVEDNYFHWEFNMRLKLLRKGLLAHIVKPAWTQSGTAPRVASAREAVQPEHAQESAHRDQEVAQLQHGSRNAVRSACRFAFTATGAMEESEWVVDSGASSHMTSVRDKFVSMNELKMPVRITIADGTKIDAVVAGTAGLKLMDGTTVTLSDVLSIPEIDGSLVSVAKLAEKNVVAQFSKDACVFRYRESTVMEAKRSGNVYQLKAVGGEVCRAATTPRMEPWAIVHVRLGHIPYKRYEQLLSMADGVPRIADDTSTDNMCAGCRMGKIRADDFPHHPANLVKSASVLELVHSDVMGPIQTRSPGGCTFAVKFIDDYSRHVTVYFMKAKSEVLSKFKIFKSAMENATGKTIKRLRSDNGGGYTDKAFKIYLDRSGIKHEKMVPYTPQQNGLAEPAWIINRIPKSVNVRTPYEIVPRTKPQLKNMKVFGSLGYAHILDEKRRKLDPKAFKCRFKGYEDGVKGYRVLNVATGKVQIVRTVKFMETTDPDQRMIRLEMDEDEEAGDSEDQPEFLPPLEPASDVTSIVEARRQDMTNHDVTPDGAAITPYADHPMVTRSRARHIDEANDLEDGGARKKQVVAPSEIRTKRQMVDQARVKADDEQLVIEGGMLMAATEEVPRSYDEATTSNNRAQWKAAIECELNSLMANKTWKFFPRTKHQRAIGCRWVFALKRDETGRIVRHKARLVAKGYSQRHGIDYEGTYSPVASLNSILDNDQRCVVCLYVDGILIASRDQDAIISVKVQIAEMFKNLDRLGTFSGLKLITIWKTRHLEFASGHTPRLLSRSSDKNMKIPA</sequence>
<evidence type="ECO:0000256" key="16">
    <source>
        <dbReference type="ARBA" id="ARBA00023268"/>
    </source>
</evidence>
<evidence type="ECO:0000256" key="6">
    <source>
        <dbReference type="ARBA" id="ARBA00022741"/>
    </source>
</evidence>
<proteinExistence type="predicted"/>
<keyword evidence="2" id="KW-1188">Viral release from host cell</keyword>
<keyword evidence="7" id="KW-0255">Endonuclease</keyword>
<evidence type="ECO:0000256" key="15">
    <source>
        <dbReference type="ARBA" id="ARBA00023172"/>
    </source>
</evidence>
<dbReference type="Pfam" id="PF07727">
    <property type="entry name" value="RVT_2"/>
    <property type="match status" value="1"/>
</dbReference>
<dbReference type="OrthoDB" id="118622at2759"/>
<dbReference type="GO" id="GO:0006310">
    <property type="term" value="P:DNA recombination"/>
    <property type="evidence" value="ECO:0007669"/>
    <property type="project" value="UniProtKB-KW"/>
</dbReference>
<evidence type="ECO:0000256" key="7">
    <source>
        <dbReference type="ARBA" id="ARBA00022759"/>
    </source>
</evidence>
<dbReference type="Pfam" id="PF25597">
    <property type="entry name" value="SH3_retrovirus"/>
    <property type="match status" value="1"/>
</dbReference>
<keyword evidence="10" id="KW-0460">Magnesium</keyword>
<evidence type="ECO:0000256" key="17">
    <source>
        <dbReference type="SAM" id="MobiDB-lite"/>
    </source>
</evidence>
<organism evidence="19 20">
    <name type="scientific">Phytophthora fragariaefolia</name>
    <dbReference type="NCBI Taxonomy" id="1490495"/>
    <lineage>
        <taxon>Eukaryota</taxon>
        <taxon>Sar</taxon>
        <taxon>Stramenopiles</taxon>
        <taxon>Oomycota</taxon>
        <taxon>Peronosporomycetes</taxon>
        <taxon>Peronosporales</taxon>
        <taxon>Peronosporaceae</taxon>
        <taxon>Phytophthora</taxon>
    </lineage>
</organism>
<reference evidence="19" key="1">
    <citation type="submission" date="2023-04" db="EMBL/GenBank/DDBJ databases">
        <title>Phytophthora fragariaefolia NBRC 109709.</title>
        <authorList>
            <person name="Ichikawa N."/>
            <person name="Sato H."/>
            <person name="Tonouchi N."/>
        </authorList>
    </citation>
    <scope>NUCLEOTIDE SEQUENCE</scope>
    <source>
        <strain evidence="19">NBRC 109709</strain>
    </source>
</reference>
<dbReference type="GO" id="GO:0006508">
    <property type="term" value="P:proteolysis"/>
    <property type="evidence" value="ECO:0007669"/>
    <property type="project" value="UniProtKB-KW"/>
</dbReference>
<dbReference type="PANTHER" id="PTHR42648:SF11">
    <property type="entry name" value="TRANSPOSON TY4-P GAG-POL POLYPROTEIN"/>
    <property type="match status" value="1"/>
</dbReference>
<dbReference type="GO" id="GO:0015074">
    <property type="term" value="P:DNA integration"/>
    <property type="evidence" value="ECO:0007669"/>
    <property type="project" value="UniProtKB-KW"/>
</dbReference>
<keyword evidence="3" id="KW-0645">Protease</keyword>
<dbReference type="GO" id="GO:0046872">
    <property type="term" value="F:metal ion binding"/>
    <property type="evidence" value="ECO:0007669"/>
    <property type="project" value="UniProtKB-KW"/>
</dbReference>
<evidence type="ECO:0000256" key="12">
    <source>
        <dbReference type="ARBA" id="ARBA00022918"/>
    </source>
</evidence>
<evidence type="ECO:0000256" key="8">
    <source>
        <dbReference type="ARBA" id="ARBA00022801"/>
    </source>
</evidence>
<keyword evidence="9" id="KW-0067">ATP-binding</keyword>
<comment type="caution">
    <text evidence="19">The sequence shown here is derived from an EMBL/GenBank/DDBJ whole genome shotgun (WGS) entry which is preliminary data.</text>
</comment>
<evidence type="ECO:0000256" key="5">
    <source>
        <dbReference type="ARBA" id="ARBA00022723"/>
    </source>
</evidence>
<feature type="domain" description="Integrase catalytic" evidence="18">
    <location>
        <begin position="285"/>
        <end position="404"/>
    </location>
</feature>
<dbReference type="PROSITE" id="PS50994">
    <property type="entry name" value="INTEGRASE"/>
    <property type="match status" value="1"/>
</dbReference>
<evidence type="ECO:0000256" key="2">
    <source>
        <dbReference type="ARBA" id="ARBA00022612"/>
    </source>
</evidence>
<gene>
    <name evidence="19" type="ORF">Pfra01_003004700</name>
</gene>
<evidence type="ECO:0000313" key="20">
    <source>
        <dbReference type="Proteomes" id="UP001165121"/>
    </source>
</evidence>
<dbReference type="SUPFAM" id="SSF53098">
    <property type="entry name" value="Ribonuclease H-like"/>
    <property type="match status" value="1"/>
</dbReference>
<dbReference type="EMBL" id="BSXT01018989">
    <property type="protein sequence ID" value="GMG17195.1"/>
    <property type="molecule type" value="Genomic_DNA"/>
</dbReference>
<dbReference type="GO" id="GO:0003887">
    <property type="term" value="F:DNA-directed DNA polymerase activity"/>
    <property type="evidence" value="ECO:0007669"/>
    <property type="project" value="UniProtKB-KW"/>
</dbReference>
<dbReference type="PANTHER" id="PTHR42648">
    <property type="entry name" value="TRANSPOSASE, PUTATIVE-RELATED"/>
    <property type="match status" value="1"/>
</dbReference>
<dbReference type="GO" id="GO:0008233">
    <property type="term" value="F:peptidase activity"/>
    <property type="evidence" value="ECO:0007669"/>
    <property type="project" value="UniProtKB-KW"/>
</dbReference>